<dbReference type="GO" id="GO:0016491">
    <property type="term" value="F:oxidoreductase activity"/>
    <property type="evidence" value="ECO:0007669"/>
    <property type="project" value="InterPro"/>
</dbReference>
<proteinExistence type="inferred from homology"/>
<dbReference type="PANTHER" id="PTHR34598">
    <property type="entry name" value="BLL6449 PROTEIN"/>
    <property type="match status" value="1"/>
</dbReference>
<protein>
    <recommendedName>
        <fullName evidence="4">7alpha-cephem-methoxylase P8 chain</fullName>
    </recommendedName>
</protein>
<dbReference type="Proteomes" id="UP000184330">
    <property type="component" value="Unassembled WGS sequence"/>
</dbReference>
<evidence type="ECO:0000313" key="2">
    <source>
        <dbReference type="EMBL" id="CZR62749.1"/>
    </source>
</evidence>
<dbReference type="InterPro" id="IPR044053">
    <property type="entry name" value="AsaB-like"/>
</dbReference>
<evidence type="ECO:0000256" key="1">
    <source>
        <dbReference type="ARBA" id="ARBA00023604"/>
    </source>
</evidence>
<name>A0A1L7XCI7_9HELO</name>
<dbReference type="STRING" id="576137.A0A1L7XCI7"/>
<organism evidence="2 3">
    <name type="scientific">Phialocephala subalpina</name>
    <dbReference type="NCBI Taxonomy" id="576137"/>
    <lineage>
        <taxon>Eukaryota</taxon>
        <taxon>Fungi</taxon>
        <taxon>Dikarya</taxon>
        <taxon>Ascomycota</taxon>
        <taxon>Pezizomycotina</taxon>
        <taxon>Leotiomycetes</taxon>
        <taxon>Helotiales</taxon>
        <taxon>Mollisiaceae</taxon>
        <taxon>Phialocephala</taxon>
        <taxon>Phialocephala fortinii species complex</taxon>
    </lineage>
</organism>
<keyword evidence="3" id="KW-1185">Reference proteome</keyword>
<accession>A0A1L7XCI7</accession>
<reference evidence="2 3" key="1">
    <citation type="submission" date="2016-03" db="EMBL/GenBank/DDBJ databases">
        <authorList>
            <person name="Ploux O."/>
        </authorList>
    </citation>
    <scope>NUCLEOTIDE SEQUENCE [LARGE SCALE GENOMIC DNA]</scope>
    <source>
        <strain evidence="2 3">UAMH 11012</strain>
    </source>
</reference>
<dbReference type="EMBL" id="FJOG01000021">
    <property type="protein sequence ID" value="CZR62749.1"/>
    <property type="molecule type" value="Genomic_DNA"/>
</dbReference>
<dbReference type="AlphaFoldDB" id="A0A1L7XCI7"/>
<sequence length="307" mass="35411">MASGVEDNGTAEDSIHTELKFLVKDPKHEHEKPYHLRYDTGGAIPKTNMENESRPVEIHNFRPFQDSPSFDEYGFSLMNTGLRFTAADFHNEKKVEELFWPAIQKLIWKTFPNAAEIKLLEHGLRKRHANFPDVTEEESSEVTQPATLVHIDFSYESAVRTAQAAFKMSPVQYRRLVTVKLVTQRDFESSCFETEMYSFWKSFQGPGNDWPLALCDSRTIDYVAETIAADVVFYNSFTENERVSYSPNHEWYYFKDLRDDEIIMHRQTDSDIPGGGGVAHSSFFNPKADKDALPRASFELRAFVFFT</sequence>
<dbReference type="PANTHER" id="PTHR34598:SF3">
    <property type="entry name" value="OXIDOREDUCTASE AN1597"/>
    <property type="match status" value="1"/>
</dbReference>
<dbReference type="NCBIfam" id="NF041278">
    <property type="entry name" value="CmcJ_NvfI_EfuI"/>
    <property type="match status" value="1"/>
</dbReference>
<dbReference type="OrthoDB" id="412788at2759"/>
<evidence type="ECO:0008006" key="4">
    <source>
        <dbReference type="Google" id="ProtNLM"/>
    </source>
</evidence>
<evidence type="ECO:0000313" key="3">
    <source>
        <dbReference type="Proteomes" id="UP000184330"/>
    </source>
</evidence>
<comment type="similarity">
    <text evidence="1">Belongs to the asaB hydroxylase/desaturase family.</text>
</comment>
<gene>
    <name evidence="2" type="ORF">PAC_12646</name>
</gene>